<dbReference type="GO" id="GO:0005744">
    <property type="term" value="C:TIM23 mitochondrial import inner membrane translocase complex"/>
    <property type="evidence" value="ECO:0007669"/>
    <property type="project" value="TreeGrafter"/>
</dbReference>
<sequence>MDQSSDNSAPIQLPNLGNIRLGTVAPSLQIKSESEPDYLDFDIKGRGMWEKTVASTGWGYLIGTLGGGLYGVKTGLSSVPNSRFKVKVNALLNHGGRGASRAGNAIGCVAMIYSLTEGLLDKGDVEQFSPVQSPALNPALAAFLSGVAYKATAGPRVAALAGCIGAGTVAGTYGMTALTGMKFANTNFMFF</sequence>
<evidence type="ECO:0000313" key="5">
    <source>
        <dbReference type="EMBL" id="GMH76349.1"/>
    </source>
</evidence>
<keyword evidence="2" id="KW-0812">Transmembrane</keyword>
<dbReference type="GO" id="GO:0030150">
    <property type="term" value="P:protein import into mitochondrial matrix"/>
    <property type="evidence" value="ECO:0007669"/>
    <property type="project" value="TreeGrafter"/>
</dbReference>
<evidence type="ECO:0000313" key="6">
    <source>
        <dbReference type="Proteomes" id="UP001162640"/>
    </source>
</evidence>
<dbReference type="GO" id="GO:0008320">
    <property type="term" value="F:protein transmembrane transporter activity"/>
    <property type="evidence" value="ECO:0007669"/>
    <property type="project" value="TreeGrafter"/>
</dbReference>
<evidence type="ECO:0000256" key="4">
    <source>
        <dbReference type="ARBA" id="ARBA00023136"/>
    </source>
</evidence>
<proteinExistence type="predicted"/>
<dbReference type="InterPro" id="IPR045238">
    <property type="entry name" value="Tim23-like"/>
</dbReference>
<comment type="caution">
    <text evidence="5">The sequence shown here is derived from an EMBL/GenBank/DDBJ whole genome shotgun (WGS) entry which is preliminary data.</text>
</comment>
<dbReference type="EMBL" id="BLQM01000219">
    <property type="protein sequence ID" value="GMH76349.1"/>
    <property type="molecule type" value="Genomic_DNA"/>
</dbReference>
<accession>A0A9W7ARF6</accession>
<evidence type="ECO:0000256" key="2">
    <source>
        <dbReference type="ARBA" id="ARBA00022692"/>
    </source>
</evidence>
<dbReference type="Proteomes" id="UP001162640">
    <property type="component" value="Unassembled WGS sequence"/>
</dbReference>
<dbReference type="PANTHER" id="PTHR15371:SF0">
    <property type="entry name" value="SD19278P"/>
    <property type="match status" value="1"/>
</dbReference>
<dbReference type="AlphaFoldDB" id="A0A9W7ARF6"/>
<comment type="subcellular location">
    <subcellularLocation>
        <location evidence="1">Membrane</location>
        <topology evidence="1">Multi-pass membrane protein</topology>
    </subcellularLocation>
</comment>
<keyword evidence="4" id="KW-0472">Membrane</keyword>
<dbReference type="PANTHER" id="PTHR15371">
    <property type="entry name" value="TIM23"/>
    <property type="match status" value="1"/>
</dbReference>
<dbReference type="Pfam" id="PF02466">
    <property type="entry name" value="Tim17"/>
    <property type="match status" value="1"/>
</dbReference>
<protein>
    <submittedName>
        <fullName evidence="5">Uncharacterized protein</fullName>
    </submittedName>
</protein>
<name>A0A9W7ARF6_9STRA</name>
<evidence type="ECO:0000256" key="3">
    <source>
        <dbReference type="ARBA" id="ARBA00022989"/>
    </source>
</evidence>
<evidence type="ECO:0000256" key="1">
    <source>
        <dbReference type="ARBA" id="ARBA00004141"/>
    </source>
</evidence>
<keyword evidence="3" id="KW-1133">Transmembrane helix</keyword>
<organism evidence="5 6">
    <name type="scientific">Triparma laevis f. inornata</name>
    <dbReference type="NCBI Taxonomy" id="1714386"/>
    <lineage>
        <taxon>Eukaryota</taxon>
        <taxon>Sar</taxon>
        <taxon>Stramenopiles</taxon>
        <taxon>Ochrophyta</taxon>
        <taxon>Bolidophyceae</taxon>
        <taxon>Parmales</taxon>
        <taxon>Triparmaceae</taxon>
        <taxon>Triparma</taxon>
    </lineage>
</organism>
<gene>
    <name evidence="5" type="ORF">TL16_g07049</name>
</gene>
<reference evidence="6" key="1">
    <citation type="journal article" date="2023" name="Commun. Biol.">
        <title>Genome analysis of Parmales, the sister group of diatoms, reveals the evolutionary specialization of diatoms from phago-mixotrophs to photoautotrophs.</title>
        <authorList>
            <person name="Ban H."/>
            <person name="Sato S."/>
            <person name="Yoshikawa S."/>
            <person name="Yamada K."/>
            <person name="Nakamura Y."/>
            <person name="Ichinomiya M."/>
            <person name="Sato N."/>
            <person name="Blanc-Mathieu R."/>
            <person name="Endo H."/>
            <person name="Kuwata A."/>
            <person name="Ogata H."/>
        </authorList>
    </citation>
    <scope>NUCLEOTIDE SEQUENCE [LARGE SCALE GENOMIC DNA]</scope>
</reference>